<dbReference type="NCBIfam" id="TIGR03914">
    <property type="entry name" value="UDG_fam_dom"/>
    <property type="match status" value="1"/>
</dbReference>
<evidence type="ECO:0000256" key="9">
    <source>
        <dbReference type="ARBA" id="ARBA00023204"/>
    </source>
</evidence>
<keyword evidence="8" id="KW-0411">Iron-sulfur</keyword>
<dbReference type="InterPro" id="IPR005122">
    <property type="entry name" value="Uracil-DNA_glycosylase-like"/>
</dbReference>
<evidence type="ECO:0000256" key="6">
    <source>
        <dbReference type="ARBA" id="ARBA00022801"/>
    </source>
</evidence>
<evidence type="ECO:0000313" key="12">
    <source>
        <dbReference type="Proteomes" id="UP000502996"/>
    </source>
</evidence>
<comment type="similarity">
    <text evidence="1">Belongs to the uracil-DNA glycosylase (UDG) superfamily. Type 4 (UDGa) family.</text>
</comment>
<evidence type="ECO:0000256" key="7">
    <source>
        <dbReference type="ARBA" id="ARBA00023004"/>
    </source>
</evidence>
<evidence type="ECO:0000256" key="1">
    <source>
        <dbReference type="ARBA" id="ARBA00006521"/>
    </source>
</evidence>
<feature type="domain" description="Uracil-DNA glycosylase-like" evidence="10">
    <location>
        <begin position="47"/>
        <end position="212"/>
    </location>
</feature>
<dbReference type="SMART" id="SM00986">
    <property type="entry name" value="UDG"/>
    <property type="match status" value="1"/>
</dbReference>
<organism evidence="11 12">
    <name type="scientific">Nocardioides anomalus</name>
    <dbReference type="NCBI Taxonomy" id="2712223"/>
    <lineage>
        <taxon>Bacteria</taxon>
        <taxon>Bacillati</taxon>
        <taxon>Actinomycetota</taxon>
        <taxon>Actinomycetes</taxon>
        <taxon>Propionibacteriales</taxon>
        <taxon>Nocardioidaceae</taxon>
        <taxon>Nocardioides</taxon>
    </lineage>
</organism>
<keyword evidence="6" id="KW-0378">Hydrolase</keyword>
<dbReference type="SUPFAM" id="SSF52141">
    <property type="entry name" value="Uracil-DNA glycosylase-like"/>
    <property type="match status" value="1"/>
</dbReference>
<evidence type="ECO:0000256" key="8">
    <source>
        <dbReference type="ARBA" id="ARBA00023014"/>
    </source>
</evidence>
<accession>A0A6G6W9Q8</accession>
<keyword evidence="12" id="KW-1185">Reference proteome</keyword>
<evidence type="ECO:0000256" key="5">
    <source>
        <dbReference type="ARBA" id="ARBA00022763"/>
    </source>
</evidence>
<evidence type="ECO:0000256" key="2">
    <source>
        <dbReference type="ARBA" id="ARBA00019403"/>
    </source>
</evidence>
<dbReference type="PANTHER" id="PTHR33693:SF9">
    <property type="entry name" value="TYPE-4 URACIL-DNA GLYCOSYLASE"/>
    <property type="match status" value="1"/>
</dbReference>
<keyword evidence="3" id="KW-0004">4Fe-4S</keyword>
<evidence type="ECO:0000256" key="3">
    <source>
        <dbReference type="ARBA" id="ARBA00022485"/>
    </source>
</evidence>
<dbReference type="EMBL" id="CP049257">
    <property type="protein sequence ID" value="QIG41883.1"/>
    <property type="molecule type" value="Genomic_DNA"/>
</dbReference>
<dbReference type="KEGG" id="nano:G5V58_02985"/>
<dbReference type="GO" id="GO:0006281">
    <property type="term" value="P:DNA repair"/>
    <property type="evidence" value="ECO:0007669"/>
    <property type="project" value="UniProtKB-KW"/>
</dbReference>
<reference evidence="11 12" key="1">
    <citation type="submission" date="2020-02" db="EMBL/GenBank/DDBJ databases">
        <title>Full genome sequence of Nocardioides sp. R-3366.</title>
        <authorList>
            <person name="Im W.-T."/>
        </authorList>
    </citation>
    <scope>NUCLEOTIDE SEQUENCE [LARGE SCALE GENOMIC DNA]</scope>
    <source>
        <strain evidence="11 12">R-3366</strain>
    </source>
</reference>
<dbReference type="GO" id="GO:0097506">
    <property type="term" value="F:deaminated base DNA N-glycosylase activity"/>
    <property type="evidence" value="ECO:0007669"/>
    <property type="project" value="UniProtKB-ARBA"/>
</dbReference>
<evidence type="ECO:0000259" key="10">
    <source>
        <dbReference type="SMART" id="SM00986"/>
    </source>
</evidence>
<evidence type="ECO:0000313" key="11">
    <source>
        <dbReference type="EMBL" id="QIG41883.1"/>
    </source>
</evidence>
<keyword evidence="5" id="KW-0227">DNA damage</keyword>
<keyword evidence="9" id="KW-0234">DNA repair</keyword>
<dbReference type="Gene3D" id="3.40.470.10">
    <property type="entry name" value="Uracil-DNA glycosylase-like domain"/>
    <property type="match status" value="1"/>
</dbReference>
<dbReference type="PANTHER" id="PTHR33693">
    <property type="entry name" value="TYPE-5 URACIL-DNA GLYCOSYLASE"/>
    <property type="match status" value="1"/>
</dbReference>
<keyword evidence="4" id="KW-0479">Metal-binding</keyword>
<dbReference type="Pfam" id="PF03167">
    <property type="entry name" value="UDG"/>
    <property type="match status" value="1"/>
</dbReference>
<dbReference type="InterPro" id="IPR051536">
    <property type="entry name" value="UDG_Type-4/5"/>
</dbReference>
<dbReference type="CDD" id="cd10030">
    <property type="entry name" value="UDG-F4_TTUDGA_SPO1dp_like"/>
    <property type="match status" value="1"/>
</dbReference>
<proteinExistence type="inferred from homology"/>
<dbReference type="InterPro" id="IPR005273">
    <property type="entry name" value="Ura-DNA_glyco_family4"/>
</dbReference>
<dbReference type="InterPro" id="IPR036895">
    <property type="entry name" value="Uracil-DNA_glycosylase-like_sf"/>
</dbReference>
<dbReference type="SMART" id="SM00987">
    <property type="entry name" value="UreE_C"/>
    <property type="match status" value="1"/>
</dbReference>
<dbReference type="GO" id="GO:0051539">
    <property type="term" value="F:4 iron, 4 sulfur cluster binding"/>
    <property type="evidence" value="ECO:0007669"/>
    <property type="project" value="UniProtKB-KW"/>
</dbReference>
<protein>
    <recommendedName>
        <fullName evidence="2">Type-4 uracil-DNA glycosylase</fullName>
    </recommendedName>
</protein>
<evidence type="ECO:0000256" key="4">
    <source>
        <dbReference type="ARBA" id="ARBA00022723"/>
    </source>
</evidence>
<keyword evidence="7" id="KW-0408">Iron</keyword>
<sequence>MADDSETTDRPGAQRWVPEGATLPQLREAVQECRGCELWQDTTQAVMGDGLPQARLVLLGEQPGDQEDRQGKPFVGPAGRLLVQALDEAGIDRADTYRTNVVKHFRFRGRGKQRIHQTPNQVHVTACAPWLAAEFTQLQPVGVVVLGGTAGKLVFGSAFRVGEMRGSLTDWPERFPVANAPQWVLPTTHPSAVLRAEDQREAAYSGLVADLRIAAEALRGA</sequence>
<dbReference type="AlphaFoldDB" id="A0A6G6W9Q8"/>
<dbReference type="RefSeq" id="WP_165228635.1">
    <property type="nucleotide sequence ID" value="NZ_CP049257.1"/>
</dbReference>
<gene>
    <name evidence="11" type="ORF">G5V58_02985</name>
</gene>
<dbReference type="GO" id="GO:0046872">
    <property type="term" value="F:metal ion binding"/>
    <property type="evidence" value="ECO:0007669"/>
    <property type="project" value="UniProtKB-KW"/>
</dbReference>
<dbReference type="NCBIfam" id="TIGR00758">
    <property type="entry name" value="UDG_fam4"/>
    <property type="match status" value="1"/>
</dbReference>
<dbReference type="Proteomes" id="UP000502996">
    <property type="component" value="Chromosome"/>
</dbReference>
<name>A0A6G6W9Q8_9ACTN</name>